<gene>
    <name evidence="2" type="ORF">HF086_005591</name>
</gene>
<protein>
    <submittedName>
        <fullName evidence="2">Uncharacterized protein</fullName>
    </submittedName>
</protein>
<keyword evidence="1" id="KW-0472">Membrane</keyword>
<dbReference type="EMBL" id="JACEFF010000057">
    <property type="protein sequence ID" value="KAH9645046.1"/>
    <property type="molecule type" value="Genomic_DNA"/>
</dbReference>
<proteinExistence type="predicted"/>
<sequence>MCEPTEKIVWLLIISAIYIMATESRLVPTTKRRMIRRNNDPVLPKVFFDRAQSLSPLFKIPNQEFCSGMSLKPEDHYKVLPWWYHYCQDLRENLVKNKQGKDHFSAAHLYILNELQAYKKRMKAKQLKKMMS</sequence>
<dbReference type="Proteomes" id="UP000814243">
    <property type="component" value="Unassembled WGS sequence"/>
</dbReference>
<dbReference type="AlphaFoldDB" id="A0A922SPM3"/>
<evidence type="ECO:0000313" key="3">
    <source>
        <dbReference type="Proteomes" id="UP000814243"/>
    </source>
</evidence>
<organism evidence="2 3">
    <name type="scientific">Spodoptera exigua</name>
    <name type="common">Beet armyworm</name>
    <name type="synonym">Noctua fulgens</name>
    <dbReference type="NCBI Taxonomy" id="7107"/>
    <lineage>
        <taxon>Eukaryota</taxon>
        <taxon>Metazoa</taxon>
        <taxon>Ecdysozoa</taxon>
        <taxon>Arthropoda</taxon>
        <taxon>Hexapoda</taxon>
        <taxon>Insecta</taxon>
        <taxon>Pterygota</taxon>
        <taxon>Neoptera</taxon>
        <taxon>Endopterygota</taxon>
        <taxon>Lepidoptera</taxon>
        <taxon>Glossata</taxon>
        <taxon>Ditrysia</taxon>
        <taxon>Noctuoidea</taxon>
        <taxon>Noctuidae</taxon>
        <taxon>Amphipyrinae</taxon>
        <taxon>Spodoptera</taxon>
    </lineage>
</organism>
<evidence type="ECO:0000313" key="2">
    <source>
        <dbReference type="EMBL" id="KAH9645046.1"/>
    </source>
</evidence>
<evidence type="ECO:0000256" key="1">
    <source>
        <dbReference type="SAM" id="Phobius"/>
    </source>
</evidence>
<keyword evidence="1" id="KW-1133">Transmembrane helix</keyword>
<name>A0A922SPM3_SPOEX</name>
<accession>A0A922SPM3</accession>
<comment type="caution">
    <text evidence="2">The sequence shown here is derived from an EMBL/GenBank/DDBJ whole genome shotgun (WGS) entry which is preliminary data.</text>
</comment>
<reference evidence="2" key="1">
    <citation type="journal article" date="2021" name="G3 (Bethesda)">
        <title>Genome and transcriptome analysis of the beet armyworm Spodoptera exigua reveals targets for pest control. .</title>
        <authorList>
            <person name="Simon S."/>
            <person name="Breeschoten T."/>
            <person name="Jansen H.J."/>
            <person name="Dirks R.P."/>
            <person name="Schranz M.E."/>
            <person name="Ros V.I.D."/>
        </authorList>
    </citation>
    <scope>NUCLEOTIDE SEQUENCE</scope>
    <source>
        <strain evidence="2">TB_SE_WUR_2020</strain>
    </source>
</reference>
<keyword evidence="1" id="KW-0812">Transmembrane</keyword>
<feature type="transmembrane region" description="Helical" evidence="1">
    <location>
        <begin position="7"/>
        <end position="27"/>
    </location>
</feature>
<dbReference type="OrthoDB" id="7413146at2759"/>